<evidence type="ECO:0000313" key="3">
    <source>
        <dbReference type="Proteomes" id="UP000808372"/>
    </source>
</evidence>
<dbReference type="AlphaFoldDB" id="A0A8U1EZ21"/>
<dbReference type="InterPro" id="IPR051656">
    <property type="entry name" value="LEM_domain"/>
</dbReference>
<dbReference type="Proteomes" id="UP000808372">
    <property type="component" value="Chromosome 16"/>
</dbReference>
<proteinExistence type="predicted"/>
<gene>
    <name evidence="4" type="primary">LOC120061172</name>
</gene>
<dbReference type="PANTHER" id="PTHR12019">
    <property type="entry name" value="LAMINA-ASSOCIATED POLYPEPTIDE THYMOPOIETIN"/>
    <property type="match status" value="1"/>
</dbReference>
<feature type="compositionally biased region" description="Polar residues" evidence="1">
    <location>
        <begin position="93"/>
        <end position="111"/>
    </location>
</feature>
<evidence type="ECO:0000256" key="2">
    <source>
        <dbReference type="SAM" id="Phobius"/>
    </source>
</evidence>
<dbReference type="PANTHER" id="PTHR12019:SF22">
    <property type="entry name" value="LAMINA-ASSOCIATED POLYPEPTIDE 2, ISOFORMS BETA_GAMMA"/>
    <property type="match status" value="1"/>
</dbReference>
<feature type="transmembrane region" description="Helical" evidence="2">
    <location>
        <begin position="223"/>
        <end position="244"/>
    </location>
</feature>
<feature type="compositionally biased region" description="Polar residues" evidence="1">
    <location>
        <begin position="14"/>
        <end position="24"/>
    </location>
</feature>
<dbReference type="RefSeq" id="XP_038866690.1">
    <property type="nucleotide sequence ID" value="XM_039010762.1"/>
</dbReference>
<keyword evidence="2" id="KW-1133">Transmembrane helix</keyword>
<reference evidence="4" key="1">
    <citation type="submission" date="2025-08" db="UniProtKB">
        <authorList>
            <consortium name="RefSeq"/>
        </authorList>
    </citation>
    <scope>IDENTIFICATION</scope>
    <source>
        <tissue evidence="4">White muscle</tissue>
    </source>
</reference>
<protein>
    <submittedName>
        <fullName evidence="4">Uncharacterized protein LOC120061172 isoform X1</fullName>
    </submittedName>
</protein>
<keyword evidence="3" id="KW-1185">Reference proteome</keyword>
<name>A0A8U1EZ21_SALNM</name>
<keyword evidence="2" id="KW-0472">Membrane</keyword>
<evidence type="ECO:0000256" key="1">
    <source>
        <dbReference type="SAM" id="MobiDB-lite"/>
    </source>
</evidence>
<organism evidence="3 4">
    <name type="scientific">Salvelinus namaycush</name>
    <name type="common">Lake trout</name>
    <name type="synonym">Salmo namaycush</name>
    <dbReference type="NCBI Taxonomy" id="8040"/>
    <lineage>
        <taxon>Eukaryota</taxon>
        <taxon>Metazoa</taxon>
        <taxon>Chordata</taxon>
        <taxon>Craniata</taxon>
        <taxon>Vertebrata</taxon>
        <taxon>Euteleostomi</taxon>
        <taxon>Actinopterygii</taxon>
        <taxon>Neopterygii</taxon>
        <taxon>Teleostei</taxon>
        <taxon>Protacanthopterygii</taxon>
        <taxon>Salmoniformes</taxon>
        <taxon>Salmonidae</taxon>
        <taxon>Salmoninae</taxon>
        <taxon>Salvelinus</taxon>
    </lineage>
</organism>
<feature type="compositionally biased region" description="Polar residues" evidence="1">
    <location>
        <begin position="135"/>
        <end position="153"/>
    </location>
</feature>
<evidence type="ECO:0000313" key="4">
    <source>
        <dbReference type="RefSeq" id="XP_038866690.1"/>
    </source>
</evidence>
<keyword evidence="2" id="KW-0812">Transmembrane</keyword>
<accession>A0A8U1EZ21</accession>
<dbReference type="GeneID" id="120061172"/>
<dbReference type="KEGG" id="snh:120061172"/>
<sequence length="277" mass="30382">MWILYDKMDDKTVSSNKDVFTSDSVGLPCSEEKEYQHGNEQRGWRAPGRYELNPKRNAGNHGNVAESSTTAEGGHPGHLPPSPVTPGHGAGLSRTSSLLGHTTGSVVQPPSVSLGGGRDDSSYSSSQSFSITEMIESQSPLSSSRTQKDNGSNILGPWPRPHREPVTDVLMEMFLETEPIRTGIVATRRRPIKGAAVRPVQFKYPDLPASPMTLQRQALERRLVPLWAQILVFLILTCLLYLIYSAMEHSSDHPFVAFLDNLSMGTETEGLSLQDDP</sequence>
<feature type="compositionally biased region" description="Basic and acidic residues" evidence="1">
    <location>
        <begin position="30"/>
        <end position="43"/>
    </location>
</feature>
<feature type="region of interest" description="Disordered" evidence="1">
    <location>
        <begin position="14"/>
        <end position="162"/>
    </location>
</feature>